<keyword evidence="5" id="KW-0637">Prenyltransferase</keyword>
<dbReference type="PANTHER" id="PTHR11129">
    <property type="entry name" value="PROTEIN FARNESYLTRANSFERASE ALPHA SUBUNIT/RAB GERANYLGERANYL TRANSFERASE ALPHA SUBUNIT"/>
    <property type="match status" value="1"/>
</dbReference>
<evidence type="ECO:0000256" key="9">
    <source>
        <dbReference type="ARBA" id="ARBA00040965"/>
    </source>
</evidence>
<dbReference type="PANTHER" id="PTHR11129:SF1">
    <property type="entry name" value="PROTEIN FARNESYLTRANSFERASE_GERANYLGERANYLTRANSFERASE TYPE-1 SUBUNIT ALPHA"/>
    <property type="match status" value="1"/>
</dbReference>
<dbReference type="GO" id="GO:0005965">
    <property type="term" value="C:protein farnesyltransferase complex"/>
    <property type="evidence" value="ECO:0007669"/>
    <property type="project" value="TreeGrafter"/>
</dbReference>
<gene>
    <name evidence="14" type="ORF">EVAR_101147_1</name>
</gene>
<evidence type="ECO:0000256" key="1">
    <source>
        <dbReference type="ARBA" id="ARBA00001946"/>
    </source>
</evidence>
<keyword evidence="8" id="KW-0460">Magnesium</keyword>
<keyword evidence="15" id="KW-1185">Reference proteome</keyword>
<evidence type="ECO:0000256" key="4">
    <source>
        <dbReference type="ARBA" id="ARBA00012702"/>
    </source>
</evidence>
<evidence type="ECO:0000256" key="6">
    <source>
        <dbReference type="ARBA" id="ARBA00022679"/>
    </source>
</evidence>
<dbReference type="STRING" id="151549.A0A4C2A8I9"/>
<dbReference type="OrthoDB" id="272289at2759"/>
<keyword evidence="6" id="KW-0808">Transferase</keyword>
<sequence>MSAVTTASTLFDLTLPLWNLPIVGARRRMKNASYERSTSEWKEGSACQSLRLYMSGSDRLASFLLRGLGQKILRTTRPQDTEQPPSRRFSFYDTSTTIFEVWHCRTSPIALTSTIQIWLSGPGQLAGPRSTLSSKWTAAGAPQERSIRKWLGVRLSAYIDLVNVTSVNGLGLMICSVSSTTFYVHLLPLARRSRPTISIYRGGWSILLPVIRTGEVRQVGSKTDITILVACRFVGGSDVFNTSKGVFRRPRLKPSGDSDVSWPLYRDRSEWNDIKPVPEDDGPSPVVVIAHSERFEDVYDYFRAILQLNEKSERALNLTTDAITLNPANYTVWQYRRDLLKALNSDLRSELSYVEAIINQSPKNYQVWHHRRVLVEWLKDPSLELELTGNALLEDPKNYHAWQHRQWVIKTFGLYDKEMEFVDNLISEDVRNNSAWNQRYFVVNSSLGWSDLNVQTEICYTLEKIKFVKNNESAWNYLRGVLLHDKRGLSGNAVVTSFCEDLYKTKCRSPYLLAFIIDICDDAIKKGETNYLYNADRAVKLCQALAEKFDKIRSKYWTYICEKFFDLKENEEDNQNIDGSDD</sequence>
<dbReference type="AlphaFoldDB" id="A0A4C2A8I9"/>
<evidence type="ECO:0000256" key="13">
    <source>
        <dbReference type="ARBA" id="ARBA00043219"/>
    </source>
</evidence>
<keyword evidence="7" id="KW-0677">Repeat</keyword>
<proteinExistence type="inferred from homology"/>
<dbReference type="Pfam" id="PF01239">
    <property type="entry name" value="PPTA"/>
    <property type="match status" value="5"/>
</dbReference>
<evidence type="ECO:0000256" key="11">
    <source>
        <dbReference type="ARBA" id="ARBA00042436"/>
    </source>
</evidence>
<reference evidence="14 15" key="1">
    <citation type="journal article" date="2019" name="Commun. Biol.">
        <title>The bagworm genome reveals a unique fibroin gene that provides high tensile strength.</title>
        <authorList>
            <person name="Kono N."/>
            <person name="Nakamura H."/>
            <person name="Ohtoshi R."/>
            <person name="Tomita M."/>
            <person name="Numata K."/>
            <person name="Arakawa K."/>
        </authorList>
    </citation>
    <scope>NUCLEOTIDE SEQUENCE [LARGE SCALE GENOMIC DNA]</scope>
</reference>
<dbReference type="PROSITE" id="PS51147">
    <property type="entry name" value="PFTA"/>
    <property type="match status" value="5"/>
</dbReference>
<evidence type="ECO:0000256" key="5">
    <source>
        <dbReference type="ARBA" id="ARBA00022602"/>
    </source>
</evidence>
<dbReference type="SUPFAM" id="SSF48439">
    <property type="entry name" value="Protein prenylyltransferase"/>
    <property type="match status" value="1"/>
</dbReference>
<evidence type="ECO:0000256" key="12">
    <source>
        <dbReference type="ARBA" id="ARBA00043086"/>
    </source>
</evidence>
<evidence type="ECO:0000256" key="7">
    <source>
        <dbReference type="ARBA" id="ARBA00022737"/>
    </source>
</evidence>
<protein>
    <recommendedName>
        <fullName evidence="9">Protein farnesyltransferase/geranylgeranyltransferase type-1 subunit alpha</fullName>
        <ecNumber evidence="4">2.5.1.58</ecNumber>
        <ecNumber evidence="3">2.5.1.59</ecNumber>
    </recommendedName>
    <alternativeName>
        <fullName evidence="12">CAAX farnesyltransferase subunit alpha</fullName>
    </alternativeName>
    <alternativeName>
        <fullName evidence="11">FTase-alpha</fullName>
    </alternativeName>
    <alternativeName>
        <fullName evidence="10">Ras proteins prenyltransferase subunit alpha</fullName>
    </alternativeName>
    <alternativeName>
        <fullName evidence="13">Type I protein geranyl-geranyltransferase subunit alpha</fullName>
    </alternativeName>
</protein>
<dbReference type="EC" id="2.5.1.59" evidence="3"/>
<dbReference type="Gene3D" id="1.25.40.120">
    <property type="entry name" value="Protein prenylyltransferase"/>
    <property type="match status" value="1"/>
</dbReference>
<evidence type="ECO:0000313" key="15">
    <source>
        <dbReference type="Proteomes" id="UP000299102"/>
    </source>
</evidence>
<dbReference type="GO" id="GO:0004660">
    <property type="term" value="F:protein farnesyltransferase activity"/>
    <property type="evidence" value="ECO:0007669"/>
    <property type="project" value="UniProtKB-EC"/>
</dbReference>
<evidence type="ECO:0000256" key="10">
    <source>
        <dbReference type="ARBA" id="ARBA00041392"/>
    </source>
</evidence>
<evidence type="ECO:0000313" key="14">
    <source>
        <dbReference type="EMBL" id="GBP95295.1"/>
    </source>
</evidence>
<comment type="similarity">
    <text evidence="2">Belongs to the protein prenyltransferase subunit alpha family.</text>
</comment>
<dbReference type="EC" id="2.5.1.58" evidence="4"/>
<evidence type="ECO:0000256" key="3">
    <source>
        <dbReference type="ARBA" id="ARBA00012700"/>
    </source>
</evidence>
<accession>A0A4C2A8I9</accession>
<evidence type="ECO:0000256" key="2">
    <source>
        <dbReference type="ARBA" id="ARBA00006734"/>
    </source>
</evidence>
<dbReference type="InterPro" id="IPR002088">
    <property type="entry name" value="Prenyl_trans_a"/>
</dbReference>
<name>A0A4C2A8I9_EUMVA</name>
<comment type="cofactor">
    <cofactor evidence="1">
        <name>Mg(2+)</name>
        <dbReference type="ChEBI" id="CHEBI:18420"/>
    </cofactor>
</comment>
<organism evidence="14 15">
    <name type="scientific">Eumeta variegata</name>
    <name type="common">Bagworm moth</name>
    <name type="synonym">Eumeta japonica</name>
    <dbReference type="NCBI Taxonomy" id="151549"/>
    <lineage>
        <taxon>Eukaryota</taxon>
        <taxon>Metazoa</taxon>
        <taxon>Ecdysozoa</taxon>
        <taxon>Arthropoda</taxon>
        <taxon>Hexapoda</taxon>
        <taxon>Insecta</taxon>
        <taxon>Pterygota</taxon>
        <taxon>Neoptera</taxon>
        <taxon>Endopterygota</taxon>
        <taxon>Lepidoptera</taxon>
        <taxon>Glossata</taxon>
        <taxon>Ditrysia</taxon>
        <taxon>Tineoidea</taxon>
        <taxon>Psychidae</taxon>
        <taxon>Oiketicinae</taxon>
        <taxon>Eumeta</taxon>
    </lineage>
</organism>
<dbReference type="GO" id="GO:0004662">
    <property type="term" value="F:CAAX-protein geranylgeranyltransferase activity"/>
    <property type="evidence" value="ECO:0007669"/>
    <property type="project" value="UniProtKB-EC"/>
</dbReference>
<dbReference type="Proteomes" id="UP000299102">
    <property type="component" value="Unassembled WGS sequence"/>
</dbReference>
<dbReference type="EMBL" id="BGZK01002610">
    <property type="protein sequence ID" value="GBP95295.1"/>
    <property type="molecule type" value="Genomic_DNA"/>
</dbReference>
<dbReference type="GO" id="GO:0005953">
    <property type="term" value="C:CAAX-protein geranylgeranyltransferase complex"/>
    <property type="evidence" value="ECO:0007669"/>
    <property type="project" value="TreeGrafter"/>
</dbReference>
<comment type="caution">
    <text evidence="14">The sequence shown here is derived from an EMBL/GenBank/DDBJ whole genome shotgun (WGS) entry which is preliminary data.</text>
</comment>
<evidence type="ECO:0000256" key="8">
    <source>
        <dbReference type="ARBA" id="ARBA00022842"/>
    </source>
</evidence>